<evidence type="ECO:0000313" key="11">
    <source>
        <dbReference type="Proteomes" id="UP000265515"/>
    </source>
</evidence>
<organism evidence="10 11">
    <name type="scientific">Chara braunii</name>
    <name type="common">Braun's stonewort</name>
    <dbReference type="NCBI Taxonomy" id="69332"/>
    <lineage>
        <taxon>Eukaryota</taxon>
        <taxon>Viridiplantae</taxon>
        <taxon>Streptophyta</taxon>
        <taxon>Charophyceae</taxon>
        <taxon>Charales</taxon>
        <taxon>Characeae</taxon>
        <taxon>Chara</taxon>
    </lineage>
</organism>
<dbReference type="NCBIfam" id="TIGR01376">
    <property type="entry name" value="POMP_repeat"/>
    <property type="match status" value="1"/>
</dbReference>
<dbReference type="SUPFAM" id="SSF51126">
    <property type="entry name" value="Pectin lyase-like"/>
    <property type="match status" value="1"/>
</dbReference>
<dbReference type="Proteomes" id="UP000265515">
    <property type="component" value="Unassembled WGS sequence"/>
</dbReference>
<feature type="chain" id="PRO_5017241902" description="Right handed beta helix domain-containing protein" evidence="8">
    <location>
        <begin position="41"/>
        <end position="327"/>
    </location>
</feature>
<dbReference type="Pfam" id="PF13229">
    <property type="entry name" value="Beta_helix"/>
    <property type="match status" value="1"/>
</dbReference>
<comment type="subcellular location">
    <subcellularLocation>
        <location evidence="1">Cell envelope</location>
    </subcellularLocation>
    <subcellularLocation>
        <location evidence="2">Cell outer membrane</location>
    </subcellularLocation>
    <subcellularLocation>
        <location evidence="3">Secreted</location>
    </subcellularLocation>
</comment>
<evidence type="ECO:0000256" key="2">
    <source>
        <dbReference type="ARBA" id="ARBA00004442"/>
    </source>
</evidence>
<evidence type="ECO:0000313" key="10">
    <source>
        <dbReference type="EMBL" id="GBG70667.1"/>
    </source>
</evidence>
<protein>
    <recommendedName>
        <fullName evidence="9">Right handed beta helix domain-containing protein</fullName>
    </recommendedName>
</protein>
<evidence type="ECO:0000256" key="7">
    <source>
        <dbReference type="ARBA" id="ARBA00023237"/>
    </source>
</evidence>
<feature type="domain" description="Right handed beta helix" evidence="9">
    <location>
        <begin position="107"/>
        <end position="250"/>
    </location>
</feature>
<keyword evidence="4" id="KW-0964">Secreted</keyword>
<keyword evidence="6" id="KW-0472">Membrane</keyword>
<feature type="signal peptide" evidence="8">
    <location>
        <begin position="1"/>
        <end position="40"/>
    </location>
</feature>
<dbReference type="GO" id="GO:0005576">
    <property type="term" value="C:extracellular region"/>
    <property type="evidence" value="ECO:0007669"/>
    <property type="project" value="UniProtKB-SubCell"/>
</dbReference>
<dbReference type="Gene3D" id="2.160.20.10">
    <property type="entry name" value="Single-stranded right-handed beta-helix, Pectin lyase-like"/>
    <property type="match status" value="1"/>
</dbReference>
<proteinExistence type="predicted"/>
<evidence type="ECO:0000256" key="8">
    <source>
        <dbReference type="SAM" id="SignalP"/>
    </source>
</evidence>
<evidence type="ECO:0000256" key="1">
    <source>
        <dbReference type="ARBA" id="ARBA00004196"/>
    </source>
</evidence>
<reference evidence="10 11" key="1">
    <citation type="journal article" date="2018" name="Cell">
        <title>The Chara Genome: Secondary Complexity and Implications for Plant Terrestrialization.</title>
        <authorList>
            <person name="Nishiyama T."/>
            <person name="Sakayama H."/>
            <person name="Vries J.D."/>
            <person name="Buschmann H."/>
            <person name="Saint-Marcoux D."/>
            <person name="Ullrich K.K."/>
            <person name="Haas F.B."/>
            <person name="Vanderstraeten L."/>
            <person name="Becker D."/>
            <person name="Lang D."/>
            <person name="Vosolsobe S."/>
            <person name="Rombauts S."/>
            <person name="Wilhelmsson P.K.I."/>
            <person name="Janitza P."/>
            <person name="Kern R."/>
            <person name="Heyl A."/>
            <person name="Rumpler F."/>
            <person name="Villalobos L.I.A.C."/>
            <person name="Clay J.M."/>
            <person name="Skokan R."/>
            <person name="Toyoda A."/>
            <person name="Suzuki Y."/>
            <person name="Kagoshima H."/>
            <person name="Schijlen E."/>
            <person name="Tajeshwar N."/>
            <person name="Catarino B."/>
            <person name="Hetherington A.J."/>
            <person name="Saltykova A."/>
            <person name="Bonnot C."/>
            <person name="Breuninger H."/>
            <person name="Symeonidi A."/>
            <person name="Radhakrishnan G.V."/>
            <person name="Van Nieuwerburgh F."/>
            <person name="Deforce D."/>
            <person name="Chang C."/>
            <person name="Karol K.G."/>
            <person name="Hedrich R."/>
            <person name="Ulvskov P."/>
            <person name="Glockner G."/>
            <person name="Delwiche C.F."/>
            <person name="Petrasek J."/>
            <person name="Van de Peer Y."/>
            <person name="Friml J."/>
            <person name="Beilby M."/>
            <person name="Dolan L."/>
            <person name="Kohara Y."/>
            <person name="Sugano S."/>
            <person name="Fujiyama A."/>
            <person name="Delaux P.-M."/>
            <person name="Quint M."/>
            <person name="TheiBen G."/>
            <person name="Hagemann M."/>
            <person name="Harholt J."/>
            <person name="Dunand C."/>
            <person name="Zachgo S."/>
            <person name="Langdale J."/>
            <person name="Maumus F."/>
            <person name="Straeten D.V.D."/>
            <person name="Gould S.B."/>
            <person name="Rensing S.A."/>
        </authorList>
    </citation>
    <scope>NUCLEOTIDE SEQUENCE [LARGE SCALE GENOMIC DNA]</scope>
    <source>
        <strain evidence="10 11">S276</strain>
    </source>
</reference>
<dbReference type="PANTHER" id="PTHR11319:SF35">
    <property type="entry name" value="OUTER MEMBRANE PROTEIN PMPC-RELATED"/>
    <property type="match status" value="1"/>
</dbReference>
<dbReference type="InterPro" id="IPR011050">
    <property type="entry name" value="Pectin_lyase_fold/virulence"/>
</dbReference>
<dbReference type="PANTHER" id="PTHR11319">
    <property type="entry name" value="G PROTEIN-COUPLED RECEPTOR-RELATED"/>
    <property type="match status" value="1"/>
</dbReference>
<dbReference type="InterPro" id="IPR003368">
    <property type="entry name" value="POMP_repeat"/>
</dbReference>
<dbReference type="InterPro" id="IPR039448">
    <property type="entry name" value="Beta_helix"/>
</dbReference>
<keyword evidence="11" id="KW-1185">Reference proteome</keyword>
<keyword evidence="7" id="KW-0998">Cell outer membrane</keyword>
<dbReference type="AlphaFoldDB" id="A0A388KKV9"/>
<evidence type="ECO:0000259" key="9">
    <source>
        <dbReference type="Pfam" id="PF13229"/>
    </source>
</evidence>
<evidence type="ECO:0000256" key="3">
    <source>
        <dbReference type="ARBA" id="ARBA00004613"/>
    </source>
</evidence>
<evidence type="ECO:0000256" key="4">
    <source>
        <dbReference type="ARBA" id="ARBA00022525"/>
    </source>
</evidence>
<keyword evidence="5 8" id="KW-0732">Signal</keyword>
<accession>A0A388KKV9</accession>
<dbReference type="Gramene" id="GBG70667">
    <property type="protein sequence ID" value="GBG70667"/>
    <property type="gene ID" value="CBR_g7968"/>
</dbReference>
<comment type="caution">
    <text evidence="10">The sequence shown here is derived from an EMBL/GenBank/DDBJ whole genome shotgun (WGS) entry which is preliminary data.</text>
</comment>
<gene>
    <name evidence="10" type="ORF">CBR_g7968</name>
</gene>
<sequence>MAASCGGGGGGRQGLFSTPTVLVAMVVVLFLQQHAMSVDAYGLADFLAAYNNPNVSYHEVKADIALKASLPAIDRALTLVGKGPKPSKPVVIDGSSKFAGIVTEADIKLVNLEFRNFRSASGGALSASLAKAFIDKCIFRNNRAGGDGGALEFSDSGITLRRSQFVGNRASGSGGAMFTFTESFGRIEDCVFDGNSAARGGALALRKDIGIWVRKSTFRSNRASDQGGAIYFSRGLATVSGNKFINNVAGTFGGAFRFFGDDEGVLRICRGNSYSGNKAKPATSNNVYLMVESDDPNFPNVFYCGALPPATLVNATNGGVAANCKDC</sequence>
<name>A0A388KKV9_CHABU</name>
<evidence type="ECO:0000256" key="6">
    <source>
        <dbReference type="ARBA" id="ARBA00023136"/>
    </source>
</evidence>
<dbReference type="EMBL" id="BFEA01000134">
    <property type="protein sequence ID" value="GBG70667.1"/>
    <property type="molecule type" value="Genomic_DNA"/>
</dbReference>
<dbReference type="InterPro" id="IPR012334">
    <property type="entry name" value="Pectin_lyas_fold"/>
</dbReference>
<evidence type="ECO:0000256" key="5">
    <source>
        <dbReference type="ARBA" id="ARBA00022729"/>
    </source>
</evidence>